<evidence type="ECO:0000313" key="1">
    <source>
        <dbReference type="EMBL" id="SMF77472.1"/>
    </source>
</evidence>
<dbReference type="Pfam" id="PF07409">
    <property type="entry name" value="GP46"/>
    <property type="match status" value="1"/>
</dbReference>
<keyword evidence="3" id="KW-1185">Reference proteome</keyword>
<dbReference type="AlphaFoldDB" id="A0A1Y6CMD2"/>
<organism evidence="1 3">
    <name type="scientific">Tistlia consotensis USBA 355</name>
    <dbReference type="NCBI Taxonomy" id="560819"/>
    <lineage>
        <taxon>Bacteria</taxon>
        <taxon>Pseudomonadati</taxon>
        <taxon>Pseudomonadota</taxon>
        <taxon>Alphaproteobacteria</taxon>
        <taxon>Rhodospirillales</taxon>
        <taxon>Rhodovibrionaceae</taxon>
        <taxon>Tistlia</taxon>
    </lineage>
</organism>
<dbReference type="InterPro" id="IPR010877">
    <property type="entry name" value="Phage_Mu_Gp46"/>
</dbReference>
<proteinExistence type="predicted"/>
<evidence type="ECO:0000313" key="3">
    <source>
        <dbReference type="Proteomes" id="UP000192917"/>
    </source>
</evidence>
<sequence>MIALAWDGSTLSGDLQLGPFGLAGDDSLVTAVLVSLFTDRRALTDDPLPAGAGSDRRGWAGDALSQVAGDRIGSRLWLLKREKQTEETRRRAEDYVREALAWLAEEGLAAGVVVSLEWQGIGLLAGTVEIRLPSGAVQALPLTIAAGVL</sequence>
<accession>A0A1Y6CMD2</accession>
<gene>
    <name evidence="1" type="ORF">SAMN05428998_1375</name>
    <name evidence="2" type="ORF">SAMN05428998_15124</name>
</gene>
<evidence type="ECO:0000313" key="2">
    <source>
        <dbReference type="EMBL" id="SMF83835.1"/>
    </source>
</evidence>
<dbReference type="Proteomes" id="UP000192917">
    <property type="component" value="Unassembled WGS sequence"/>
</dbReference>
<reference evidence="1 3" key="1">
    <citation type="submission" date="2017-04" db="EMBL/GenBank/DDBJ databases">
        <authorList>
            <person name="Afonso C.L."/>
            <person name="Miller P.J."/>
            <person name="Scott M.A."/>
            <person name="Spackman E."/>
            <person name="Goraichik I."/>
            <person name="Dimitrov K.M."/>
            <person name="Suarez D.L."/>
            <person name="Swayne D.E."/>
        </authorList>
    </citation>
    <scope>NUCLEOTIDE SEQUENCE [LARGE SCALE GENOMIC DNA]</scope>
    <source>
        <strain evidence="1 3">USBA 355</strain>
    </source>
</reference>
<name>A0A1Y6CMD2_9PROT</name>
<dbReference type="EMBL" id="FWZX01000037">
    <property type="protein sequence ID" value="SMF77472.1"/>
    <property type="molecule type" value="Genomic_DNA"/>
</dbReference>
<dbReference type="EMBL" id="FWZX01000051">
    <property type="protein sequence ID" value="SMF83835.1"/>
    <property type="molecule type" value="Genomic_DNA"/>
</dbReference>
<protein>
    <submittedName>
        <fullName evidence="1">Mu-like prophage protein gp46</fullName>
    </submittedName>
</protein>
<dbReference type="RefSeq" id="WP_085126027.1">
    <property type="nucleotide sequence ID" value="NZ_FWZX01000037.1"/>
</dbReference>
<dbReference type="STRING" id="560819.SAMN05428998_1375"/>